<reference evidence="1" key="4">
    <citation type="submission" date="2021-03" db="EMBL/GenBank/DDBJ databases">
        <title>Acinetobacter spp. whole-genome sequenced from Terengganu.</title>
        <authorList>
            <person name="Mohd Rani F."/>
        </authorList>
    </citation>
    <scope>NUCLEOTIDE SEQUENCE</scope>
    <source>
        <strain evidence="1">AC1502</strain>
    </source>
</reference>
<evidence type="ECO:0000313" key="4">
    <source>
        <dbReference type="EMBL" id="QHI12996.1"/>
    </source>
</evidence>
<sequence>MSDTSLLNELNQMIDYYVSRNGQQPNRIILGYKAYGTLMKDSVFATEVTNSALDPNKRKYKKLKIKVTKDDHQIELE</sequence>
<evidence type="ECO:0000313" key="3">
    <source>
        <dbReference type="EMBL" id="QBQ15834.1"/>
    </source>
</evidence>
<name>A0A380UKL9_ACIHA</name>
<organism evidence="3 5">
    <name type="scientific">Acinetobacter haemolyticus</name>
    <dbReference type="NCBI Taxonomy" id="29430"/>
    <lineage>
        <taxon>Bacteria</taxon>
        <taxon>Pseudomonadati</taxon>
        <taxon>Pseudomonadota</taxon>
        <taxon>Gammaproteobacteria</taxon>
        <taxon>Moraxellales</taxon>
        <taxon>Moraxellaceae</taxon>
        <taxon>Acinetobacter</taxon>
    </lineage>
</organism>
<accession>A0A380UKL9</accession>
<dbReference type="RefSeq" id="WP_004639602.1">
    <property type="nucleotide sequence ID" value="NZ_BBSE01000004.1"/>
</dbReference>
<protein>
    <submittedName>
        <fullName evidence="3">Uncharacterized protein</fullName>
    </submittedName>
</protein>
<evidence type="ECO:0000313" key="7">
    <source>
        <dbReference type="Proteomes" id="UP000463868"/>
    </source>
</evidence>
<proteinExistence type="predicted"/>
<dbReference type="Proteomes" id="UP000463868">
    <property type="component" value="Chromosome"/>
</dbReference>
<evidence type="ECO:0000313" key="1">
    <source>
        <dbReference type="EMBL" id="MBO3658553.1"/>
    </source>
</evidence>
<evidence type="ECO:0000313" key="6">
    <source>
        <dbReference type="Proteomes" id="UP000451048"/>
    </source>
</evidence>
<dbReference type="GeneID" id="64983121"/>
<dbReference type="EMBL" id="JAGFOT010000010">
    <property type="protein sequence ID" value="MBO3658553.1"/>
    <property type="molecule type" value="Genomic_DNA"/>
</dbReference>
<dbReference type="Proteomes" id="UP000451048">
    <property type="component" value="Unassembled WGS sequence"/>
</dbReference>
<dbReference type="EMBL" id="CP031976">
    <property type="protein sequence ID" value="QHI12996.1"/>
    <property type="molecule type" value="Genomic_DNA"/>
</dbReference>
<gene>
    <name evidence="4" type="ORF">AhaeAN43_06190</name>
    <name evidence="3" type="ORF">AHTJR_05960</name>
    <name evidence="2" type="ORF">GPS52_14640</name>
    <name evidence="1" type="ORF">J5N55_10750</name>
</gene>
<reference evidence="4 7" key="1">
    <citation type="submission" date="2018-08" db="EMBL/GenBank/DDBJ databases">
        <title>Analysis of the genomic diversity of Mexican Acinetobacter haemolyticus clinical isolates.</title>
        <authorList>
            <person name="Castro-Jaimes S."/>
            <person name="Cevallos M.A."/>
        </authorList>
    </citation>
    <scope>NUCLEOTIDE SEQUENCE [LARGE SCALE GENOMIC DNA]</scope>
    <source>
        <strain evidence="4 7">AN43</strain>
    </source>
</reference>
<dbReference type="EMBL" id="CP038009">
    <property type="protein sequence ID" value="QBQ15834.1"/>
    <property type="molecule type" value="Genomic_DNA"/>
</dbReference>
<reference evidence="3 5" key="2">
    <citation type="submission" date="2019-03" db="EMBL/GenBank/DDBJ databases">
        <title>Complete genome sequence of two outbreak-associated Acinetobacter haemolyticus strains.</title>
        <authorList>
            <person name="Bai L."/>
            <person name="Zhang S.-C."/>
            <person name="Deng Y."/>
            <person name="Song C.-C."/>
            <person name="Kang G.-B."/>
            <person name="Dong Y."/>
            <person name="Wang Y."/>
            <person name="Gao F."/>
            <person name="Huang H."/>
        </authorList>
    </citation>
    <scope>NUCLEOTIDE SEQUENCE [LARGE SCALE GENOMIC DNA]</scope>
    <source>
        <strain evidence="3 5">TJR01</strain>
    </source>
</reference>
<dbReference type="EMBL" id="WTTO01000063">
    <property type="protein sequence ID" value="NAR74691.1"/>
    <property type="molecule type" value="Genomic_DNA"/>
</dbReference>
<evidence type="ECO:0000313" key="5">
    <source>
        <dbReference type="Proteomes" id="UP000294395"/>
    </source>
</evidence>
<dbReference type="AlphaFoldDB" id="A0A380UKL9"/>
<evidence type="ECO:0000313" key="2">
    <source>
        <dbReference type="EMBL" id="NAR74691.1"/>
    </source>
</evidence>
<reference evidence="2 6" key="3">
    <citation type="submission" date="2019-12" db="EMBL/GenBank/DDBJ databases">
        <title>Acinetobacter haemolyticus comparative genomics.</title>
        <authorList>
            <person name="Castro-Jaimes S."/>
            <person name="Bello-Lopez E."/>
            <person name="Velazquez-Acosta C."/>
            <person name="Volkow-Fernandez P."/>
            <person name="Lozano-Zarain P."/>
            <person name="Castillo Ramirez S."/>
            <person name="Cevallos M.A."/>
        </authorList>
    </citation>
    <scope>NUCLEOTIDE SEQUENCE [LARGE SCALE GENOMIC DNA]</scope>
    <source>
        <strain evidence="2 6">AN10</strain>
    </source>
</reference>
<dbReference type="Proteomes" id="UP000670925">
    <property type="component" value="Unassembled WGS sequence"/>
</dbReference>
<dbReference type="Proteomes" id="UP000294395">
    <property type="component" value="Chromosome"/>
</dbReference>